<evidence type="ECO:0000313" key="9">
    <source>
        <dbReference type="EMBL" id="KKM65066.1"/>
    </source>
</evidence>
<dbReference type="SUPFAM" id="SSF56821">
    <property type="entry name" value="Prismane protein-like"/>
    <property type="match status" value="1"/>
</dbReference>
<evidence type="ECO:0000256" key="6">
    <source>
        <dbReference type="ARBA" id="ARBA00023014"/>
    </source>
</evidence>
<dbReference type="Gene3D" id="3.30.1650.10">
    <property type="entry name" value="Bifunctional carbon monoxide dehydrogenase/acetyl-coa synthase(codh/acs), Chain M, domain 3"/>
    <property type="match status" value="1"/>
</dbReference>
<dbReference type="NCBIfam" id="NF040764">
    <property type="entry name" value="CODH_ACS_al_bet"/>
    <property type="match status" value="1"/>
</dbReference>
<accession>A0A0F9JRK1</accession>
<proteinExistence type="predicted"/>
<dbReference type="NCBIfam" id="TIGR00316">
    <property type="entry name" value="cdhC"/>
    <property type="match status" value="1"/>
</dbReference>
<comment type="caution">
    <text evidence="9">The sequence shown here is derived from an EMBL/GenBank/DDBJ whole genome shotgun (WGS) entry which is preliminary data.</text>
</comment>
<reference evidence="9" key="1">
    <citation type="journal article" date="2015" name="Nature">
        <title>Complex archaea that bridge the gap between prokaryotes and eukaryotes.</title>
        <authorList>
            <person name="Spang A."/>
            <person name="Saw J.H."/>
            <person name="Jorgensen S.L."/>
            <person name="Zaremba-Niedzwiedzka K."/>
            <person name="Martijn J."/>
            <person name="Lind A.E."/>
            <person name="van Eijk R."/>
            <person name="Schleper C."/>
            <person name="Guy L."/>
            <person name="Ettema T.J."/>
        </authorList>
    </citation>
    <scope>NUCLEOTIDE SEQUENCE</scope>
</reference>
<keyword evidence="4" id="KW-0479">Metal-binding</keyword>
<dbReference type="GO" id="GO:0006084">
    <property type="term" value="P:acetyl-CoA metabolic process"/>
    <property type="evidence" value="ECO:0007669"/>
    <property type="project" value="InterPro"/>
</dbReference>
<keyword evidence="2" id="KW-0533">Nickel</keyword>
<evidence type="ECO:0000259" key="8">
    <source>
        <dbReference type="Pfam" id="PF19436"/>
    </source>
</evidence>
<sequence>MSKTVIAAAIRGATAFVEEAEGKVAEAIEAKGEDHAIEFPETAFNLPMIHALMGLEITKVGQLKEVLAHCRELTPAVPTEKLWLPYLGDGLDAGVAALLALEVTCAIRYLNAEGIENGFTGFISDGILRELGIQLVDGRMPGFAAILGPAPTEEIAVNTVRELQKRSILTFLIDSRDGLSMKDQLDAQGVELGWDTYIVPAGRDIHSAIYVLDWAMRGALTFGGHKKGDWRNCLKYTRERIFAFGITFGPIPDQWYAVGAGAIVMGFPVISDHESTPEIRPTGVTTHEALVRQTDPEQLVPTCISVRGVKVKVEEVDIPVSYSPAFEGERVRRDDMQLQFGSKYSKAVEVLHSAEMDDVTDGEVVVNGPGIDTVEEGGAIDLAIIVKVAGRKMKPDFEGIIERQFHRFCNGAMGFMHTGQRDQLWCRFSKAAVAAGFDLKHIGTILHAKIHDEYAGIVDKVAVTITTDPAEVEAALERARPVYQARDDRVAGMTDESVDTFYSCTLCQSFAPNHVCIITPERLGLCGAYNWLDGQAAFEISPTGPNQPVPKGQCIDERTGEWENVNKFVYEHSNRSIEKFSAYSLLENPMTSCGCFECIVGIVPEANGVMVVNREYGGETPMGMPFSTLAGSVGGGAQTPGFVGVGRLYLTSGKFISAEGGLRRLVWMPKDLKEAMRERLEKRAAEEDLEGFVDKIGDETVATTAEELLEHLAKVEHPALTMDMLF</sequence>
<protein>
    <recommendedName>
        <fullName evidence="1">CO-methylating acetyl-CoA synthase</fullName>
        <ecNumber evidence="1">2.3.1.169</ecNumber>
    </recommendedName>
</protein>
<feature type="domain" description="Carbon monoxide dehydrogenase subunit alpha ,N-terminal" evidence="7">
    <location>
        <begin position="21"/>
        <end position="110"/>
    </location>
</feature>
<dbReference type="InterPro" id="IPR016099">
    <property type="entry name" value="Prismane-like_a/b-sand"/>
</dbReference>
<feature type="domain" description="CO dehydrogenase/acetyl-CoA synthase complex beta subunit C-terminal" evidence="8">
    <location>
        <begin position="483"/>
        <end position="725"/>
    </location>
</feature>
<evidence type="ECO:0000256" key="5">
    <source>
        <dbReference type="ARBA" id="ARBA00023004"/>
    </source>
</evidence>
<dbReference type="GO" id="GO:0051536">
    <property type="term" value="F:iron-sulfur cluster binding"/>
    <property type="evidence" value="ECO:0007669"/>
    <property type="project" value="UniProtKB-KW"/>
</dbReference>
<keyword evidence="6" id="KW-0411">Iron-sulfur</keyword>
<dbReference type="PANTHER" id="PTHR42281:SF1">
    <property type="entry name" value="ACETYL-COA DECARBONYLASE_SYNTHASE COMPLEX SUBUNIT BETA 1"/>
    <property type="match status" value="1"/>
</dbReference>
<name>A0A0F9JRK1_9ZZZZ</name>
<dbReference type="GO" id="GO:0043884">
    <property type="term" value="F:CO-methylating acetyl-CoA synthase activity"/>
    <property type="evidence" value="ECO:0007669"/>
    <property type="project" value="UniProtKB-EC"/>
</dbReference>
<dbReference type="EMBL" id="LAZR01010786">
    <property type="protein sequence ID" value="KKM65066.1"/>
    <property type="molecule type" value="Genomic_DNA"/>
</dbReference>
<organism evidence="9">
    <name type="scientific">marine sediment metagenome</name>
    <dbReference type="NCBI Taxonomy" id="412755"/>
    <lineage>
        <taxon>unclassified sequences</taxon>
        <taxon>metagenomes</taxon>
        <taxon>ecological metagenomes</taxon>
    </lineage>
</organism>
<dbReference type="Pfam" id="PF19436">
    <property type="entry name" value="ACS_CODH_B_C"/>
    <property type="match status" value="1"/>
</dbReference>
<dbReference type="InterPro" id="IPR038571">
    <property type="entry name" value="CO_DH/Ac-CoA_synth_bsu_3_sf"/>
</dbReference>
<dbReference type="NCBIfam" id="NF007078">
    <property type="entry name" value="PRK09529.1"/>
    <property type="match status" value="1"/>
</dbReference>
<dbReference type="EC" id="2.3.1.169" evidence="1"/>
<dbReference type="Pfam" id="PF18537">
    <property type="entry name" value="CODH_A_N"/>
    <property type="match status" value="1"/>
</dbReference>
<gene>
    <name evidence="9" type="ORF">LCGC14_1495030</name>
</gene>
<dbReference type="PANTHER" id="PTHR42281">
    <property type="match status" value="1"/>
</dbReference>
<dbReference type="InterPro" id="IPR045822">
    <property type="entry name" value="ACS_CODH_B_C"/>
</dbReference>
<dbReference type="Gene3D" id="3.40.970.20">
    <property type="entry name" value="Carbon monoxide dehydrogenase alpha subunit. Chain D, domain 4"/>
    <property type="match status" value="1"/>
</dbReference>
<dbReference type="AlphaFoldDB" id="A0A0F9JRK1"/>
<dbReference type="NCBIfam" id="NF003379">
    <property type="entry name" value="PRK04456.1"/>
    <property type="match status" value="1"/>
</dbReference>
<dbReference type="Gene3D" id="3.40.50.2030">
    <property type="match status" value="1"/>
</dbReference>
<dbReference type="InterPro" id="IPR004461">
    <property type="entry name" value="CO_DH/Ac-CoA_synth_bsu"/>
</dbReference>
<evidence type="ECO:0000256" key="2">
    <source>
        <dbReference type="ARBA" id="ARBA00022596"/>
    </source>
</evidence>
<evidence type="ECO:0000256" key="1">
    <source>
        <dbReference type="ARBA" id="ARBA00012244"/>
    </source>
</evidence>
<evidence type="ECO:0000259" key="7">
    <source>
        <dbReference type="Pfam" id="PF18537"/>
    </source>
</evidence>
<dbReference type="InterPro" id="IPR011254">
    <property type="entry name" value="Prismane-like_sf"/>
</dbReference>
<evidence type="ECO:0000256" key="4">
    <source>
        <dbReference type="ARBA" id="ARBA00022723"/>
    </source>
</evidence>
<keyword evidence="3" id="KW-0808">Transferase</keyword>
<dbReference type="Gene3D" id="1.10.8.190">
    <property type="entry name" value="Carbon monoxide dehydrogenase alpha subunit. Chain M, domain 1"/>
    <property type="match status" value="1"/>
</dbReference>
<dbReference type="GO" id="GO:0046872">
    <property type="term" value="F:metal ion binding"/>
    <property type="evidence" value="ECO:0007669"/>
    <property type="project" value="UniProtKB-KW"/>
</dbReference>
<evidence type="ECO:0000256" key="3">
    <source>
        <dbReference type="ARBA" id="ARBA00022679"/>
    </source>
</evidence>
<dbReference type="Pfam" id="PF03598">
    <property type="entry name" value="CdhC"/>
    <property type="match status" value="1"/>
</dbReference>
<dbReference type="InterPro" id="IPR041350">
    <property type="entry name" value="CODH_A_N"/>
</dbReference>
<dbReference type="GO" id="GO:0043885">
    <property type="term" value="F:anaerobic carbon-monoxide dehydrogenase activity"/>
    <property type="evidence" value="ECO:0007669"/>
    <property type="project" value="InterPro"/>
</dbReference>
<dbReference type="Gene3D" id="3.40.1470.10">
    <property type="entry name" value="Bifunctional carbon monoxide dehydrogenase/acetyl-coa synthase(codh/acs), Chain M, domain 5"/>
    <property type="match status" value="1"/>
</dbReference>
<keyword evidence="5" id="KW-0408">Iron</keyword>